<name>A0A0J8U388_9MYCO</name>
<dbReference type="PATRIC" id="fig|451644.5.peg.4771"/>
<dbReference type="RefSeq" id="WP_048896242.1">
    <property type="nucleotide sequence ID" value="NZ_LFOD01000025.1"/>
</dbReference>
<comment type="caution">
    <text evidence="1">The sequence shown here is derived from an EMBL/GenBank/DDBJ whole genome shotgun (WGS) entry which is preliminary data.</text>
</comment>
<dbReference type="EMBL" id="LFOD01000025">
    <property type="protein sequence ID" value="KMV15981.1"/>
    <property type="molecule type" value="Genomic_DNA"/>
</dbReference>
<dbReference type="AlphaFoldDB" id="A0A0J8U388"/>
<proteinExistence type="predicted"/>
<organism evidence="1 2">
    <name type="scientific">Mycolicibacterium conceptionense</name>
    <dbReference type="NCBI Taxonomy" id="451644"/>
    <lineage>
        <taxon>Bacteria</taxon>
        <taxon>Bacillati</taxon>
        <taxon>Actinomycetota</taxon>
        <taxon>Actinomycetes</taxon>
        <taxon>Mycobacteriales</taxon>
        <taxon>Mycobacteriaceae</taxon>
        <taxon>Mycolicibacterium</taxon>
    </lineage>
</organism>
<reference evidence="1 2" key="1">
    <citation type="submission" date="2015-06" db="EMBL/GenBank/DDBJ databases">
        <title>Genome sequence of Mycobacterium conceptionense strain MLE.</title>
        <authorList>
            <person name="Greninger A.L."/>
            <person name="Cunningham G."/>
            <person name="Chiu C.Y."/>
            <person name="Miller S."/>
        </authorList>
    </citation>
    <scope>NUCLEOTIDE SEQUENCE [LARGE SCALE GENOMIC DNA]</scope>
    <source>
        <strain evidence="1 2">MLE</strain>
    </source>
</reference>
<sequence>MTVVRNHREFLNLAKRFTSALLDEAEHRDERQELLPSGEFAWTVHEIEFMRDLVNTARAERGLGPVAAARIADVESSAAGHSDYPHKFGLYCAEIVFEEDLS</sequence>
<evidence type="ECO:0000313" key="2">
    <source>
        <dbReference type="Proteomes" id="UP000037594"/>
    </source>
</evidence>
<dbReference type="OrthoDB" id="5198423at2"/>
<protein>
    <submittedName>
        <fullName evidence="1">Uncharacterized protein</fullName>
    </submittedName>
</protein>
<evidence type="ECO:0000313" key="1">
    <source>
        <dbReference type="EMBL" id="KMV15981.1"/>
    </source>
</evidence>
<gene>
    <name evidence="1" type="ORF">ACT17_23105</name>
</gene>
<dbReference type="Proteomes" id="UP000037594">
    <property type="component" value="Unassembled WGS sequence"/>
</dbReference>
<accession>A0A0J8U388</accession>